<evidence type="ECO:0000259" key="2">
    <source>
        <dbReference type="Pfam" id="PF00144"/>
    </source>
</evidence>
<dbReference type="SUPFAM" id="SSF56601">
    <property type="entry name" value="beta-lactamase/transpeptidase-like"/>
    <property type="match status" value="1"/>
</dbReference>
<accession>A0A243W6V8</accession>
<keyword evidence="1" id="KW-0732">Signal</keyword>
<sequence>MKSLLLSVVSRLGALLVALPLAISCPPQAHGQTLPFATQQQIDSVFARWNNPTSPGAVLGVVHHGHLVYQRAYGQANLARQEPLTTAHRFWVASMAKQFTAASIALLAEQGKLGLDDDIRRYLPELPWLGDTVRIRHLVHHTSGLRDGFTLIGLTLRGERHYTNANVLAMLRKQRGRNFRPGERHEYNNGGYVLLAEIVARVSRQSFAAFTEQHIFRPLGMTHTRFEGQLSAAIPHLATGYAVRYPHGQPRYHAAHFRGHTVGSSGLVTTLADLVRWDQNFYQNQLGQRRPELLQLLLTPGRLTDGTSTGYAFGLEVTPYRGQPAITHNGTDPGYQAEIVRLPRQQLTLICLANTQNLYGLTQQLFRLAEQLTPAAFDPRPAPTTPDRPRADLAGIYLEPRSLATVRILTLRDSTWHAAASTQGYARPLRSTGPDNYVNQGLGEYSYAFGRAENGPVQELRYRERSAAATLHKTAPATLTPAELRGFAGRYYSPELNQQYRLTVRRGQLRLSLYRLVHVPLQPLAGNRFLADLQGHNCLAFQRDQAGTLTGFTFHREAINGLIFRRR</sequence>
<dbReference type="InterPro" id="IPR012338">
    <property type="entry name" value="Beta-lactam/transpept-like"/>
</dbReference>
<evidence type="ECO:0000313" key="4">
    <source>
        <dbReference type="Proteomes" id="UP000194873"/>
    </source>
</evidence>
<dbReference type="PROSITE" id="PS51257">
    <property type="entry name" value="PROKAR_LIPOPROTEIN"/>
    <property type="match status" value="1"/>
</dbReference>
<dbReference type="AlphaFoldDB" id="A0A243W6V8"/>
<dbReference type="Gene3D" id="3.40.710.10">
    <property type="entry name" value="DD-peptidase/beta-lactamase superfamily"/>
    <property type="match status" value="1"/>
</dbReference>
<dbReference type="InterPro" id="IPR001466">
    <property type="entry name" value="Beta-lactam-related"/>
</dbReference>
<dbReference type="RefSeq" id="WP_086596728.1">
    <property type="nucleotide sequence ID" value="NZ_MTSE01000023.1"/>
</dbReference>
<dbReference type="OrthoDB" id="9793489at2"/>
<keyword evidence="4" id="KW-1185">Reference proteome</keyword>
<protein>
    <recommendedName>
        <fullName evidence="2">Beta-lactamase-related domain-containing protein</fullName>
    </recommendedName>
</protein>
<evidence type="ECO:0000256" key="1">
    <source>
        <dbReference type="SAM" id="SignalP"/>
    </source>
</evidence>
<gene>
    <name evidence="3" type="ORF">BXP70_24355</name>
</gene>
<reference evidence="3 4" key="1">
    <citation type="submission" date="2017-01" db="EMBL/GenBank/DDBJ databases">
        <title>A new Hymenobacter.</title>
        <authorList>
            <person name="Liang Y."/>
            <person name="Feng F."/>
        </authorList>
    </citation>
    <scope>NUCLEOTIDE SEQUENCE [LARGE SCALE GENOMIC DNA]</scope>
    <source>
        <strain evidence="3">MIMBbqt21</strain>
    </source>
</reference>
<dbReference type="PANTHER" id="PTHR46825">
    <property type="entry name" value="D-ALANYL-D-ALANINE-CARBOXYPEPTIDASE/ENDOPEPTIDASE AMPH"/>
    <property type="match status" value="1"/>
</dbReference>
<feature type="signal peptide" evidence="1">
    <location>
        <begin position="1"/>
        <end position="29"/>
    </location>
</feature>
<feature type="domain" description="Beta-lactamase-related" evidence="2">
    <location>
        <begin position="54"/>
        <end position="358"/>
    </location>
</feature>
<dbReference type="EMBL" id="MTSE01000023">
    <property type="protein sequence ID" value="OUJ70372.1"/>
    <property type="molecule type" value="Genomic_DNA"/>
</dbReference>
<name>A0A243W6V8_9BACT</name>
<feature type="chain" id="PRO_5012128160" description="Beta-lactamase-related domain-containing protein" evidence="1">
    <location>
        <begin position="30"/>
        <end position="567"/>
    </location>
</feature>
<dbReference type="Proteomes" id="UP000194873">
    <property type="component" value="Unassembled WGS sequence"/>
</dbReference>
<proteinExistence type="predicted"/>
<organism evidence="3 4">
    <name type="scientific">Hymenobacter crusticola</name>
    <dbReference type="NCBI Taxonomy" id="1770526"/>
    <lineage>
        <taxon>Bacteria</taxon>
        <taxon>Pseudomonadati</taxon>
        <taxon>Bacteroidota</taxon>
        <taxon>Cytophagia</taxon>
        <taxon>Cytophagales</taxon>
        <taxon>Hymenobacteraceae</taxon>
        <taxon>Hymenobacter</taxon>
    </lineage>
</organism>
<evidence type="ECO:0000313" key="3">
    <source>
        <dbReference type="EMBL" id="OUJ70372.1"/>
    </source>
</evidence>
<comment type="caution">
    <text evidence="3">The sequence shown here is derived from an EMBL/GenBank/DDBJ whole genome shotgun (WGS) entry which is preliminary data.</text>
</comment>
<dbReference type="InterPro" id="IPR050491">
    <property type="entry name" value="AmpC-like"/>
</dbReference>
<dbReference type="Pfam" id="PF00144">
    <property type="entry name" value="Beta-lactamase"/>
    <property type="match status" value="1"/>
</dbReference>
<dbReference type="PANTHER" id="PTHR46825:SF9">
    <property type="entry name" value="BETA-LACTAMASE-RELATED DOMAIN-CONTAINING PROTEIN"/>
    <property type="match status" value="1"/>
</dbReference>